<reference evidence="15" key="2">
    <citation type="submission" date="2013-10" db="EMBL/GenBank/DDBJ databases">
        <authorList>
            <person name="Aslett M."/>
        </authorList>
    </citation>
    <scope>NUCLEOTIDE SEQUENCE [LARGE SCALE GENOMIC DNA]</scope>
    <source>
        <strain evidence="15">Houghton</strain>
    </source>
</reference>
<dbReference type="AlphaFoldDB" id="U6LSL9"/>
<keyword evidence="9" id="KW-0862">Zinc</keyword>
<sequence length="399" mass="43274">MADSGLPTLPTPEELMRWMRSFENLLSGVSAPPYTNMRGLSSTVDIPFVSALQRPRSNTTDHRSHNYEPRSPVSVIDERYVWGGDGARPRRSSGDSGVFLRSSGRSQGATLFDNLFGDSLGARLHRNAAANMVRSFLSSLIGPVSLPLRGPWEFRVELLHPTSHRTERHSHTRRIIETPSPSLVLFAHASANPANFDVLEHNIGRFIDEIERSFALDDFDDLDSPLMLVVSGGNAGDGDDFVPHIWADTSGSGVTLQQLSEARSLRENLGHHTHKWIFGEDKHGDGHPTAASHDAKAPAGTSGGKAQQAAGGLGRVDASTDAATDGSAVGAEPETRNGYDCCICLSAFEPGDALLTLRCLHIFHERCIDRWIRTSHSVKCPLCSTKIAESPDGEQIGAQ</sequence>
<feature type="region of interest" description="Disordered" evidence="13">
    <location>
        <begin position="281"/>
        <end position="333"/>
    </location>
</feature>
<dbReference type="GO" id="GO:0016567">
    <property type="term" value="P:protein ubiquitination"/>
    <property type="evidence" value="ECO:0007669"/>
    <property type="project" value="TreeGrafter"/>
</dbReference>
<evidence type="ECO:0000259" key="14">
    <source>
        <dbReference type="PROSITE" id="PS50089"/>
    </source>
</evidence>
<evidence type="ECO:0000256" key="13">
    <source>
        <dbReference type="SAM" id="MobiDB-lite"/>
    </source>
</evidence>
<evidence type="ECO:0000256" key="4">
    <source>
        <dbReference type="ARBA" id="ARBA00022679"/>
    </source>
</evidence>
<keyword evidence="6" id="KW-0479">Metal-binding</keyword>
<dbReference type="PROSITE" id="PS50089">
    <property type="entry name" value="ZF_RING_2"/>
    <property type="match status" value="1"/>
</dbReference>
<evidence type="ECO:0000256" key="8">
    <source>
        <dbReference type="ARBA" id="ARBA00022786"/>
    </source>
</evidence>
<proteinExistence type="predicted"/>
<comment type="catalytic activity">
    <reaction evidence="1">
        <text>S-ubiquitinyl-[E2 ubiquitin-conjugating enzyme]-L-cysteine + [acceptor protein]-L-lysine = [E2 ubiquitin-conjugating enzyme]-L-cysteine + N(6)-ubiquitinyl-[acceptor protein]-L-lysine.</text>
        <dbReference type="EC" id="2.3.2.27"/>
    </reaction>
</comment>
<evidence type="ECO:0000256" key="7">
    <source>
        <dbReference type="ARBA" id="ARBA00022771"/>
    </source>
</evidence>
<dbReference type="GO" id="GO:0008270">
    <property type="term" value="F:zinc ion binding"/>
    <property type="evidence" value="ECO:0007669"/>
    <property type="project" value="UniProtKB-KW"/>
</dbReference>
<evidence type="ECO:0000256" key="1">
    <source>
        <dbReference type="ARBA" id="ARBA00000900"/>
    </source>
</evidence>
<dbReference type="InterPro" id="IPR011016">
    <property type="entry name" value="Znf_RING-CH"/>
</dbReference>
<dbReference type="Pfam" id="PF13639">
    <property type="entry name" value="zf-RING_2"/>
    <property type="match status" value="1"/>
</dbReference>
<keyword evidence="11" id="KW-0472">Membrane</keyword>
<dbReference type="Gene3D" id="3.30.40.10">
    <property type="entry name" value="Zinc/RING finger domain, C3HC4 (zinc finger)"/>
    <property type="match status" value="1"/>
</dbReference>
<evidence type="ECO:0000256" key="12">
    <source>
        <dbReference type="PROSITE-ProRule" id="PRU00175"/>
    </source>
</evidence>
<dbReference type="InterPro" id="IPR001841">
    <property type="entry name" value="Znf_RING"/>
</dbReference>
<dbReference type="SMART" id="SM00744">
    <property type="entry name" value="RINGv"/>
    <property type="match status" value="1"/>
</dbReference>
<protein>
    <recommendedName>
        <fullName evidence="3">RING-type E3 ubiquitin transferase</fullName>
        <ecNumber evidence="3">2.3.2.27</ecNumber>
    </recommendedName>
</protein>
<dbReference type="OrthoDB" id="9984778at2759"/>
<evidence type="ECO:0000256" key="6">
    <source>
        <dbReference type="ARBA" id="ARBA00022723"/>
    </source>
</evidence>
<dbReference type="GO" id="GO:0006511">
    <property type="term" value="P:ubiquitin-dependent protein catabolic process"/>
    <property type="evidence" value="ECO:0007669"/>
    <property type="project" value="TreeGrafter"/>
</dbReference>
<keyword evidence="8" id="KW-0833">Ubl conjugation pathway</keyword>
<keyword evidence="16" id="KW-1185">Reference proteome</keyword>
<feature type="domain" description="RING-type" evidence="14">
    <location>
        <begin position="341"/>
        <end position="384"/>
    </location>
</feature>
<evidence type="ECO:0000313" key="15">
    <source>
        <dbReference type="EMBL" id="CDJ50800.1"/>
    </source>
</evidence>
<evidence type="ECO:0000313" key="16">
    <source>
        <dbReference type="Proteomes" id="UP000030750"/>
    </source>
</evidence>
<feature type="compositionally biased region" description="Low complexity" evidence="13">
    <location>
        <begin position="317"/>
        <end position="328"/>
    </location>
</feature>
<evidence type="ECO:0000256" key="11">
    <source>
        <dbReference type="ARBA" id="ARBA00023136"/>
    </source>
</evidence>
<dbReference type="EMBL" id="HG712420">
    <property type="protein sequence ID" value="CDJ50800.1"/>
    <property type="molecule type" value="Genomic_DNA"/>
</dbReference>
<dbReference type="CDD" id="cd16454">
    <property type="entry name" value="RING-H2_PA-TM-RING"/>
    <property type="match status" value="1"/>
</dbReference>
<dbReference type="EC" id="2.3.2.27" evidence="3"/>
<name>U6LSL9_9EIME</name>
<dbReference type="InterPro" id="IPR013083">
    <property type="entry name" value="Znf_RING/FYVE/PHD"/>
</dbReference>
<keyword evidence="7 12" id="KW-0863">Zinc-finger</keyword>
<accession>U6LSL9</accession>
<evidence type="ECO:0000256" key="5">
    <source>
        <dbReference type="ARBA" id="ARBA00022692"/>
    </source>
</evidence>
<dbReference type="VEuPathDB" id="ToxoDB:EBH_0086360"/>
<reference evidence="15" key="1">
    <citation type="submission" date="2013-10" db="EMBL/GenBank/DDBJ databases">
        <title>Genomic analysis of the causative agents of coccidiosis in chickens.</title>
        <authorList>
            <person name="Reid A.J."/>
            <person name="Blake D."/>
            <person name="Billington K."/>
            <person name="Browne H."/>
            <person name="Dunn M."/>
            <person name="Hung S."/>
            <person name="Kawahara F."/>
            <person name="Miranda-Saavedra D."/>
            <person name="Mourier T."/>
            <person name="Nagra H."/>
            <person name="Otto T.D."/>
            <person name="Rawlings N."/>
            <person name="Sanchez A."/>
            <person name="Sanders M."/>
            <person name="Subramaniam C."/>
            <person name="Tay Y."/>
            <person name="Dear P."/>
            <person name="Doerig C."/>
            <person name="Gruber A."/>
            <person name="Parkinson J."/>
            <person name="Shirley M."/>
            <person name="Wan K.L."/>
            <person name="Berriman M."/>
            <person name="Tomley F."/>
            <person name="Pain A."/>
        </authorList>
    </citation>
    <scope>NUCLEOTIDE SEQUENCE [LARGE SCALE GENOMIC DNA]</scope>
    <source>
        <strain evidence="15">Houghton</strain>
    </source>
</reference>
<keyword evidence="4" id="KW-0808">Transferase</keyword>
<evidence type="ECO:0000256" key="9">
    <source>
        <dbReference type="ARBA" id="ARBA00022833"/>
    </source>
</evidence>
<keyword evidence="10" id="KW-1133">Transmembrane helix</keyword>
<keyword evidence="5" id="KW-0812">Transmembrane</keyword>
<comment type="subcellular location">
    <subcellularLocation>
        <location evidence="2">Membrane</location>
        <topology evidence="2">Multi-pass membrane protein</topology>
    </subcellularLocation>
</comment>
<dbReference type="GO" id="GO:0016020">
    <property type="term" value="C:membrane"/>
    <property type="evidence" value="ECO:0007669"/>
    <property type="project" value="UniProtKB-SubCell"/>
</dbReference>
<gene>
    <name evidence="15" type="ORF">EBH_0086360</name>
</gene>
<dbReference type="PANTHER" id="PTHR45977">
    <property type="entry name" value="TARGET OF ERK KINASE MPK-1"/>
    <property type="match status" value="1"/>
</dbReference>
<organism evidence="15 16">
    <name type="scientific">Eimeria brunetti</name>
    <dbReference type="NCBI Taxonomy" id="51314"/>
    <lineage>
        <taxon>Eukaryota</taxon>
        <taxon>Sar</taxon>
        <taxon>Alveolata</taxon>
        <taxon>Apicomplexa</taxon>
        <taxon>Conoidasida</taxon>
        <taxon>Coccidia</taxon>
        <taxon>Eucoccidiorida</taxon>
        <taxon>Eimeriorina</taxon>
        <taxon>Eimeriidae</taxon>
        <taxon>Eimeria</taxon>
    </lineage>
</organism>
<evidence type="ECO:0000256" key="2">
    <source>
        <dbReference type="ARBA" id="ARBA00004141"/>
    </source>
</evidence>
<dbReference type="GO" id="GO:0061630">
    <property type="term" value="F:ubiquitin protein ligase activity"/>
    <property type="evidence" value="ECO:0007669"/>
    <property type="project" value="UniProtKB-EC"/>
</dbReference>
<evidence type="ECO:0000256" key="10">
    <source>
        <dbReference type="ARBA" id="ARBA00022989"/>
    </source>
</evidence>
<dbReference type="SUPFAM" id="SSF57850">
    <property type="entry name" value="RING/U-box"/>
    <property type="match status" value="1"/>
</dbReference>
<dbReference type="PANTHER" id="PTHR45977:SF4">
    <property type="entry name" value="RING-TYPE DOMAIN-CONTAINING PROTEIN"/>
    <property type="match status" value="1"/>
</dbReference>
<dbReference type="Proteomes" id="UP000030750">
    <property type="component" value="Unassembled WGS sequence"/>
</dbReference>
<dbReference type="SMART" id="SM00184">
    <property type="entry name" value="RING"/>
    <property type="match status" value="1"/>
</dbReference>
<evidence type="ECO:0000256" key="3">
    <source>
        <dbReference type="ARBA" id="ARBA00012483"/>
    </source>
</evidence>